<dbReference type="STRING" id="1401.BK123_20360"/>
<comment type="caution">
    <text evidence="5">The sequence shown here is derived from an EMBL/GenBank/DDBJ whole genome shotgun (WGS) entry which is preliminary data.</text>
</comment>
<sequence>MSTPILSTKLYIPSPRSRAVLRPRLIERLNEGLRLQRKLTTISASAGSGKTTLLSQWIKDSRLPVAWLSLEEGDREPARFLAYLVAALQTVGVDIAEGIISKLQAPSPLPLSVEAIVTAILNHIATMGDRFILVLDDYHVIDSKPIDSALGFLIEHMPPQMHVVIASRQDPKLPLARLRARDQLTEVRTSDLRFTSAETSEFLCRSMGLDLSAEDAALLESRTEGWIAGLQLAALSMQGQQDAATFIRSFGGKHRDVLDYLVEEVLQQQPEGTQDFLLNTSILDRLCGPLCEYILRSEDRDAPKNTISGQETLEYLERVNLFIVPLDKERRWYRYHHLFSDALRQRLTRTGASAAGGERDVSELHRRASEWHERQALLLEAFQHAIAAQDVDRAARLIEGEGIPLIFRGAIGPVLHWLDSLPKEEMDARPALQLMHASAMLMVGQMTGIEPKLQAAEIYLQAAEDDYTRDLIGHIASIRATLAVSKHQPETIMAESRRALEFLSPHNLPVRTATIWTLGYAYQLQGERAAAGKAYREAVTISQKIGHIMINMMATLGLGMIQEAENLLYAAAETYRRVLDLAGDPPLPAACEAHLGLARICSEWNDLDAAEQHGQQALHLAGQFEHIDRGVACEVFLARLKLSRGAVSEATAMLDKADHFARQHHFTHQLPHIAEAQVLALLQQGNASSALQLAQKFELKLSLARVLLAQGDTAAALVMLEQLRTDMEVKEWVDEQLKVKVLQALALQAHGEKLKAAQIVADVLGMSEPGGFIRLFIDGGQPMQELLSAATVSKPMQKLFREAVDKSKQKQLLREAIKKPMHDYLERLLHAFDAERLESGVTSVFVPGFVQPAESLIEPLSRRELEVLRLIAEGLSNRQISERLFVTLSTVKGHNRMIFDKLQATRRTEAVARARELGLL</sequence>
<dbReference type="Gene3D" id="1.10.10.10">
    <property type="entry name" value="Winged helix-like DNA-binding domain superfamily/Winged helix DNA-binding domain"/>
    <property type="match status" value="1"/>
</dbReference>
<gene>
    <name evidence="5" type="ORF">BK123_20360</name>
</gene>
<dbReference type="AlphaFoldDB" id="A0A1R1AXW5"/>
<accession>A0A1R1AXW5</accession>
<dbReference type="InterPro" id="IPR000792">
    <property type="entry name" value="Tscrpt_reg_LuxR_C"/>
</dbReference>
<dbReference type="Gene3D" id="3.40.50.300">
    <property type="entry name" value="P-loop containing nucleotide triphosphate hydrolases"/>
    <property type="match status" value="1"/>
</dbReference>
<organism evidence="5 6">
    <name type="scientific">Paenibacillus lautus</name>
    <name type="common">Bacillus lautus</name>
    <dbReference type="NCBI Taxonomy" id="1401"/>
    <lineage>
        <taxon>Bacteria</taxon>
        <taxon>Bacillati</taxon>
        <taxon>Bacillota</taxon>
        <taxon>Bacilli</taxon>
        <taxon>Bacillales</taxon>
        <taxon>Paenibacillaceae</taxon>
        <taxon>Paenibacillus</taxon>
    </lineage>
</organism>
<dbReference type="InterPro" id="IPR011990">
    <property type="entry name" value="TPR-like_helical_dom_sf"/>
</dbReference>
<protein>
    <submittedName>
        <fullName evidence="5">LuxR family transcriptional regulator</fullName>
    </submittedName>
</protein>
<dbReference type="InterPro" id="IPR019734">
    <property type="entry name" value="TPR_rpt"/>
</dbReference>
<dbReference type="InterPro" id="IPR041617">
    <property type="entry name" value="TPR_MalT"/>
</dbReference>
<evidence type="ECO:0000256" key="1">
    <source>
        <dbReference type="ARBA" id="ARBA00023015"/>
    </source>
</evidence>
<dbReference type="InterPro" id="IPR036388">
    <property type="entry name" value="WH-like_DNA-bd_sf"/>
</dbReference>
<dbReference type="Pfam" id="PF17874">
    <property type="entry name" value="TPR_MalT"/>
    <property type="match status" value="1"/>
</dbReference>
<dbReference type="SUPFAM" id="SSF46894">
    <property type="entry name" value="C-terminal effector domain of the bipartite response regulators"/>
    <property type="match status" value="1"/>
</dbReference>
<dbReference type="Pfam" id="PF25873">
    <property type="entry name" value="WHD_MalT"/>
    <property type="match status" value="1"/>
</dbReference>
<dbReference type="PANTHER" id="PTHR44688">
    <property type="entry name" value="DNA-BINDING TRANSCRIPTIONAL ACTIVATOR DEVR_DOSR"/>
    <property type="match status" value="1"/>
</dbReference>
<feature type="domain" description="HTH luxR-type" evidence="4">
    <location>
        <begin position="853"/>
        <end position="918"/>
    </location>
</feature>
<dbReference type="GO" id="GO:0006355">
    <property type="term" value="P:regulation of DNA-templated transcription"/>
    <property type="evidence" value="ECO:0007669"/>
    <property type="project" value="InterPro"/>
</dbReference>
<dbReference type="PRINTS" id="PR00038">
    <property type="entry name" value="HTHLUXR"/>
</dbReference>
<keyword evidence="2" id="KW-0238">DNA-binding</keyword>
<dbReference type="SMART" id="SM00028">
    <property type="entry name" value="TPR"/>
    <property type="match status" value="3"/>
</dbReference>
<evidence type="ECO:0000256" key="3">
    <source>
        <dbReference type="ARBA" id="ARBA00023163"/>
    </source>
</evidence>
<dbReference type="PROSITE" id="PS50043">
    <property type="entry name" value="HTH_LUXR_2"/>
    <property type="match status" value="1"/>
</dbReference>
<dbReference type="Gene3D" id="1.25.40.10">
    <property type="entry name" value="Tetratricopeptide repeat domain"/>
    <property type="match status" value="1"/>
</dbReference>
<dbReference type="SUPFAM" id="SSF52540">
    <property type="entry name" value="P-loop containing nucleoside triphosphate hydrolases"/>
    <property type="match status" value="1"/>
</dbReference>
<dbReference type="SMART" id="SM00421">
    <property type="entry name" value="HTH_LUXR"/>
    <property type="match status" value="1"/>
</dbReference>
<dbReference type="InterPro" id="IPR027417">
    <property type="entry name" value="P-loop_NTPase"/>
</dbReference>
<dbReference type="Pfam" id="PF00196">
    <property type="entry name" value="GerE"/>
    <property type="match status" value="1"/>
</dbReference>
<keyword evidence="3" id="KW-0804">Transcription</keyword>
<reference evidence="5 6" key="1">
    <citation type="submission" date="2016-11" db="EMBL/GenBank/DDBJ databases">
        <title>Paenibacillus species isolates.</title>
        <authorList>
            <person name="Beno S.M."/>
        </authorList>
    </citation>
    <scope>NUCLEOTIDE SEQUENCE [LARGE SCALE GENOMIC DNA]</scope>
    <source>
        <strain evidence="5 6">FSL F4-0100</strain>
    </source>
</reference>
<proteinExistence type="predicted"/>
<dbReference type="Proteomes" id="UP000187074">
    <property type="component" value="Unassembled WGS sequence"/>
</dbReference>
<dbReference type="RefSeq" id="WP_076324211.1">
    <property type="nucleotide sequence ID" value="NZ_MRTF01000007.1"/>
</dbReference>
<evidence type="ECO:0000256" key="2">
    <source>
        <dbReference type="ARBA" id="ARBA00023125"/>
    </source>
</evidence>
<dbReference type="InterPro" id="IPR016032">
    <property type="entry name" value="Sig_transdc_resp-reg_C-effctor"/>
</dbReference>
<evidence type="ECO:0000259" key="4">
    <source>
        <dbReference type="PROSITE" id="PS50043"/>
    </source>
</evidence>
<dbReference type="CDD" id="cd06170">
    <property type="entry name" value="LuxR_C_like"/>
    <property type="match status" value="1"/>
</dbReference>
<keyword evidence="1" id="KW-0805">Transcription regulation</keyword>
<dbReference type="GO" id="GO:0003677">
    <property type="term" value="F:DNA binding"/>
    <property type="evidence" value="ECO:0007669"/>
    <property type="project" value="UniProtKB-KW"/>
</dbReference>
<name>A0A1R1AXW5_PAELA</name>
<dbReference type="InterPro" id="IPR059106">
    <property type="entry name" value="WHD_MalT"/>
</dbReference>
<evidence type="ECO:0000313" key="5">
    <source>
        <dbReference type="EMBL" id="OME90719.1"/>
    </source>
</evidence>
<dbReference type="PANTHER" id="PTHR44688:SF16">
    <property type="entry name" value="DNA-BINDING TRANSCRIPTIONAL ACTIVATOR DEVR_DOSR"/>
    <property type="match status" value="1"/>
</dbReference>
<evidence type="ECO:0000313" key="6">
    <source>
        <dbReference type="Proteomes" id="UP000187074"/>
    </source>
</evidence>
<dbReference type="SUPFAM" id="SSF48452">
    <property type="entry name" value="TPR-like"/>
    <property type="match status" value="1"/>
</dbReference>
<dbReference type="OrthoDB" id="1137593at2"/>
<dbReference type="EMBL" id="MRTF01000007">
    <property type="protein sequence ID" value="OME90719.1"/>
    <property type="molecule type" value="Genomic_DNA"/>
</dbReference>